<dbReference type="InterPro" id="IPR042216">
    <property type="entry name" value="MitoNEET_CISD"/>
</dbReference>
<keyword evidence="9" id="KW-1185">Reference proteome</keyword>
<dbReference type="PANTHER" id="PTHR46491">
    <property type="entry name" value="CDGSH IRON SULFUR DOMAIN PROTEIN HOMOLOG"/>
    <property type="match status" value="1"/>
</dbReference>
<keyword evidence="1" id="KW-0001">2Fe-2S</keyword>
<dbReference type="EMBL" id="CATQJA010001974">
    <property type="protein sequence ID" value="CAJ0569204.1"/>
    <property type="molecule type" value="Genomic_DNA"/>
</dbReference>
<reference evidence="8" key="1">
    <citation type="submission" date="2023-06" db="EMBL/GenBank/DDBJ databases">
        <authorList>
            <person name="Delattre M."/>
        </authorList>
    </citation>
    <scope>NUCLEOTIDE SEQUENCE</scope>
    <source>
        <strain evidence="8">AF72</strain>
    </source>
</reference>
<evidence type="ECO:0000313" key="8">
    <source>
        <dbReference type="EMBL" id="CAJ0572517.1"/>
    </source>
</evidence>
<feature type="non-terminal residue" evidence="8">
    <location>
        <position position="156"/>
    </location>
</feature>
<keyword evidence="2" id="KW-0479">Metal-binding</keyword>
<evidence type="ECO:0000313" key="7">
    <source>
        <dbReference type="EMBL" id="CAJ0569204.1"/>
    </source>
</evidence>
<dbReference type="InterPro" id="IPR052950">
    <property type="entry name" value="CISD"/>
</dbReference>
<dbReference type="InterPro" id="IPR018967">
    <property type="entry name" value="FeS-contain_CDGSH-typ"/>
</dbReference>
<dbReference type="Proteomes" id="UP001177023">
    <property type="component" value="Unassembled WGS sequence"/>
</dbReference>
<evidence type="ECO:0000259" key="6">
    <source>
        <dbReference type="SMART" id="SM00704"/>
    </source>
</evidence>
<dbReference type="GO" id="GO:0046872">
    <property type="term" value="F:metal ion binding"/>
    <property type="evidence" value="ECO:0007669"/>
    <property type="project" value="UniProtKB-KW"/>
</dbReference>
<evidence type="ECO:0000256" key="3">
    <source>
        <dbReference type="ARBA" id="ARBA00023004"/>
    </source>
</evidence>
<name>A0AA36FZ60_9BILA</name>
<keyword evidence="3" id="KW-0408">Iron</keyword>
<dbReference type="EMBL" id="CATQJA010002600">
    <property type="protein sequence ID" value="CAJ0572517.1"/>
    <property type="molecule type" value="Genomic_DNA"/>
</dbReference>
<comment type="caution">
    <text evidence="8">The sequence shown here is derived from an EMBL/GenBank/DDBJ whole genome shotgun (WGS) entry which is preliminary data.</text>
</comment>
<organism evidence="8 9">
    <name type="scientific">Mesorhabditis spiculigera</name>
    <dbReference type="NCBI Taxonomy" id="96644"/>
    <lineage>
        <taxon>Eukaryota</taxon>
        <taxon>Metazoa</taxon>
        <taxon>Ecdysozoa</taxon>
        <taxon>Nematoda</taxon>
        <taxon>Chromadorea</taxon>
        <taxon>Rhabditida</taxon>
        <taxon>Rhabditina</taxon>
        <taxon>Rhabditomorpha</taxon>
        <taxon>Rhabditoidea</taxon>
        <taxon>Rhabditidae</taxon>
        <taxon>Mesorhabditinae</taxon>
        <taxon>Mesorhabditis</taxon>
    </lineage>
</organism>
<dbReference type="SMART" id="SM00704">
    <property type="entry name" value="ZnF_CDGSH"/>
    <property type="match status" value="2"/>
</dbReference>
<dbReference type="GO" id="GO:0005739">
    <property type="term" value="C:mitochondrion"/>
    <property type="evidence" value="ECO:0007669"/>
    <property type="project" value="TreeGrafter"/>
</dbReference>
<sequence>MLTRTTTHLGSTVQRVFTRGAAKGIIIENPASDMLPYKGIDAAKKPTKVSLDSGKTYSWCSCGLSVKQPFCDGSHKPDGMTNCRPVRFQVEKAGQYQMCMCKQTDHRPLCDGQHTCVSPLPRNARSPGLYKVAFGDSPVYEGVAHKLGYRPKDGFQ</sequence>
<gene>
    <name evidence="8" type="ORF">MSPICULIGERA_LOCUS10901</name>
    <name evidence="7" type="ORF">MSPICULIGERA_LOCUS7693</name>
</gene>
<evidence type="ECO:0000256" key="5">
    <source>
        <dbReference type="ARBA" id="ARBA00034078"/>
    </source>
</evidence>
<comment type="cofactor">
    <cofactor evidence="5">
        <name>[2Fe-2S] cluster</name>
        <dbReference type="ChEBI" id="CHEBI:190135"/>
    </cofactor>
</comment>
<proteinExistence type="predicted"/>
<evidence type="ECO:0000256" key="4">
    <source>
        <dbReference type="ARBA" id="ARBA00023014"/>
    </source>
</evidence>
<feature type="domain" description="Iron-binding zinc finger CDGSH type" evidence="6">
    <location>
        <begin position="44"/>
        <end position="81"/>
    </location>
</feature>
<dbReference type="Pfam" id="PF09360">
    <property type="entry name" value="zf-CDGSH"/>
    <property type="match status" value="1"/>
</dbReference>
<evidence type="ECO:0000256" key="1">
    <source>
        <dbReference type="ARBA" id="ARBA00022714"/>
    </source>
</evidence>
<evidence type="ECO:0000256" key="2">
    <source>
        <dbReference type="ARBA" id="ARBA00022723"/>
    </source>
</evidence>
<dbReference type="AlphaFoldDB" id="A0AA36FZ60"/>
<feature type="domain" description="Iron-binding zinc finger CDGSH type" evidence="6">
    <location>
        <begin position="83"/>
        <end position="120"/>
    </location>
</feature>
<evidence type="ECO:0000313" key="9">
    <source>
        <dbReference type="Proteomes" id="UP001177023"/>
    </source>
</evidence>
<dbReference type="GO" id="GO:0051537">
    <property type="term" value="F:2 iron, 2 sulfur cluster binding"/>
    <property type="evidence" value="ECO:0007669"/>
    <property type="project" value="UniProtKB-KW"/>
</dbReference>
<dbReference type="Gene3D" id="3.40.5.90">
    <property type="entry name" value="CDGSH iron-sulfur domain, mitoNEET-type"/>
    <property type="match status" value="2"/>
</dbReference>
<dbReference type="PANTHER" id="PTHR46491:SF3">
    <property type="entry name" value="CDGSH IRON-SULFUR DOMAIN-CONTAINING PROTEIN 3, MITOCHONDRIAL"/>
    <property type="match status" value="1"/>
</dbReference>
<accession>A0AA36FZ60</accession>
<protein>
    <recommendedName>
        <fullName evidence="6">Iron-binding zinc finger CDGSH type domain-containing protein</fullName>
    </recommendedName>
</protein>
<keyword evidence="4" id="KW-0411">Iron-sulfur</keyword>